<organism evidence="1 2">
    <name type="scientific">Vairimorpha necatrix</name>
    <dbReference type="NCBI Taxonomy" id="6039"/>
    <lineage>
        <taxon>Eukaryota</taxon>
        <taxon>Fungi</taxon>
        <taxon>Fungi incertae sedis</taxon>
        <taxon>Microsporidia</taxon>
        <taxon>Nosematidae</taxon>
        <taxon>Vairimorpha</taxon>
    </lineage>
</organism>
<keyword evidence="2" id="KW-1185">Reference proteome</keyword>
<name>A0AAX4JE98_9MICR</name>
<accession>A0AAX4JE98</accession>
<evidence type="ECO:0000313" key="1">
    <source>
        <dbReference type="EMBL" id="WUR04101.1"/>
    </source>
</evidence>
<proteinExistence type="predicted"/>
<dbReference type="Proteomes" id="UP001334084">
    <property type="component" value="Chromosome 7"/>
</dbReference>
<gene>
    <name evidence="1" type="ORF">VNE69_07168</name>
</gene>
<dbReference type="RefSeq" id="XP_065330246.1">
    <property type="nucleotide sequence ID" value="XM_065474175.1"/>
</dbReference>
<protein>
    <submittedName>
        <fullName evidence="1">Uncharacterized protein</fullName>
    </submittedName>
</protein>
<dbReference type="GeneID" id="90541924"/>
<dbReference type="EMBL" id="CP142732">
    <property type="protein sequence ID" value="WUR04101.1"/>
    <property type="molecule type" value="Genomic_DNA"/>
</dbReference>
<sequence>MIPLEIDFLWSDIDEYIELKYTEDDNIKSIFNEAKNNPTCFGIDEKSQNYYFDKYETEKDSDSYKSIGDNLCTGAPLNDGPTSKDNLNLETSIEASTTLRDNFSIKPNITDATKVRDVSTAETNVSDEITKSYNENVKTATIRDVSTTKTNITDATMVRKNPNIKNSTEGSTTLNNTTMYEFSTSKLLTKGNSTHETSKDDIKPAFYKINIKDGDHPGAAIDKLEDIAADVGAEAAKNALWYVLNGEKGSKEKRKKLPDAINENI</sequence>
<dbReference type="KEGG" id="vnx:VNE69_07168"/>
<evidence type="ECO:0000313" key="2">
    <source>
        <dbReference type="Proteomes" id="UP001334084"/>
    </source>
</evidence>
<dbReference type="AlphaFoldDB" id="A0AAX4JE98"/>
<reference evidence="1" key="1">
    <citation type="journal article" date="2024" name="BMC Genomics">
        <title>Functional annotation of a divergent genome using sequence and structure-based similarity.</title>
        <authorList>
            <person name="Svedberg D."/>
            <person name="Winiger R.R."/>
            <person name="Berg A."/>
            <person name="Sharma H."/>
            <person name="Tellgren-Roth C."/>
            <person name="Debrunner-Vossbrinck B.A."/>
            <person name="Vossbrinck C.R."/>
            <person name="Barandun J."/>
        </authorList>
    </citation>
    <scope>NUCLEOTIDE SEQUENCE</scope>
    <source>
        <strain evidence="1">Illinois isolate</strain>
    </source>
</reference>